<keyword evidence="3" id="KW-1185">Reference proteome</keyword>
<dbReference type="GO" id="GO:0016747">
    <property type="term" value="F:acyltransferase activity, transferring groups other than amino-acyl groups"/>
    <property type="evidence" value="ECO:0007669"/>
    <property type="project" value="InterPro"/>
</dbReference>
<dbReference type="InterPro" id="IPR000182">
    <property type="entry name" value="GNAT_dom"/>
</dbReference>
<dbReference type="AlphaFoldDB" id="A0A542DTD7"/>
<dbReference type="InterPro" id="IPR016181">
    <property type="entry name" value="Acyl_CoA_acyltransferase"/>
</dbReference>
<organism evidence="2 3">
    <name type="scientific">Kribbella jejuensis</name>
    <dbReference type="NCBI Taxonomy" id="236068"/>
    <lineage>
        <taxon>Bacteria</taxon>
        <taxon>Bacillati</taxon>
        <taxon>Actinomycetota</taxon>
        <taxon>Actinomycetes</taxon>
        <taxon>Propionibacteriales</taxon>
        <taxon>Kribbellaceae</taxon>
        <taxon>Kribbella</taxon>
    </lineage>
</organism>
<name>A0A542DTD7_9ACTN</name>
<feature type="domain" description="N-acetyltransferase" evidence="1">
    <location>
        <begin position="118"/>
        <end position="261"/>
    </location>
</feature>
<comment type="caution">
    <text evidence="2">The sequence shown here is derived from an EMBL/GenBank/DDBJ whole genome shotgun (WGS) entry which is preliminary data.</text>
</comment>
<dbReference type="InterPro" id="IPR013653">
    <property type="entry name" value="GCN5-like_dom"/>
</dbReference>
<dbReference type="RefSeq" id="WP_202878602.1">
    <property type="nucleotide sequence ID" value="NZ_BAAAKA010000014.1"/>
</dbReference>
<sequence>MEITSLGFRTDLSLLEQGGSQFRDTGEYVVVRTPQNPGFWWGNYLLYRTPFAPDDTKLRTDEFRREFPDAKHVAFGIDSTDGDVGATDELTAAGFEVEHNVVMTADRVVPPPHPNEQATYRFLTSDDDWEQLYEQNLACSDLTVDDDYKAFTRRKLVAQRGFVDSGRGKWFGAFEGNRLQSSLGLVFDGTGLARFQNVQTSPEDRGRGLAGTLVHHASTYGLAQARQLVMVADPDYLAIRVYRSVGFTDTETQLQIIRPPA</sequence>
<accession>A0A542DTD7</accession>
<dbReference type="Proteomes" id="UP000316298">
    <property type="component" value="Unassembled WGS sequence"/>
</dbReference>
<evidence type="ECO:0000313" key="3">
    <source>
        <dbReference type="Proteomes" id="UP000316298"/>
    </source>
</evidence>
<dbReference type="Gene3D" id="3.40.630.30">
    <property type="match status" value="1"/>
</dbReference>
<evidence type="ECO:0000259" key="1">
    <source>
        <dbReference type="PROSITE" id="PS51186"/>
    </source>
</evidence>
<dbReference type="PROSITE" id="PS51186">
    <property type="entry name" value="GNAT"/>
    <property type="match status" value="1"/>
</dbReference>
<proteinExistence type="predicted"/>
<gene>
    <name evidence="2" type="ORF">FB475_6021</name>
</gene>
<dbReference type="Pfam" id="PF08445">
    <property type="entry name" value="FR47"/>
    <property type="match status" value="1"/>
</dbReference>
<dbReference type="EMBL" id="VFMM01000003">
    <property type="protein sequence ID" value="TQJ06361.1"/>
    <property type="molecule type" value="Genomic_DNA"/>
</dbReference>
<protein>
    <submittedName>
        <fullName evidence="2">FR47-like protein</fullName>
    </submittedName>
</protein>
<dbReference type="SUPFAM" id="SSF55729">
    <property type="entry name" value="Acyl-CoA N-acyltransferases (Nat)"/>
    <property type="match status" value="1"/>
</dbReference>
<evidence type="ECO:0000313" key="2">
    <source>
        <dbReference type="EMBL" id="TQJ06361.1"/>
    </source>
</evidence>
<reference evidence="2 3" key="1">
    <citation type="submission" date="2019-06" db="EMBL/GenBank/DDBJ databases">
        <title>Sequencing the genomes of 1000 actinobacteria strains.</title>
        <authorList>
            <person name="Klenk H.-P."/>
        </authorList>
    </citation>
    <scope>NUCLEOTIDE SEQUENCE [LARGE SCALE GENOMIC DNA]</scope>
    <source>
        <strain evidence="2 3">DSM 17305</strain>
    </source>
</reference>